<dbReference type="GO" id="GO:0016491">
    <property type="term" value="F:oxidoreductase activity"/>
    <property type="evidence" value="ECO:0007669"/>
    <property type="project" value="UniProtKB-KW"/>
</dbReference>
<dbReference type="InterPro" id="IPR012882">
    <property type="entry name" value="Fmp46"/>
</dbReference>
<reference evidence="7 8" key="1">
    <citation type="submission" date="2023-08" db="EMBL/GenBank/DDBJ databases">
        <authorList>
            <person name="Palmer J.M."/>
        </authorList>
    </citation>
    <scope>NUCLEOTIDE SEQUENCE [LARGE SCALE GENOMIC DNA]</scope>
    <source>
        <strain evidence="7 8">TWF481</strain>
    </source>
</reference>
<dbReference type="Pfam" id="PF07955">
    <property type="entry name" value="DUF1687"/>
    <property type="match status" value="1"/>
</dbReference>
<evidence type="ECO:0000256" key="1">
    <source>
        <dbReference type="ARBA" id="ARBA00002963"/>
    </source>
</evidence>
<dbReference type="PANTHER" id="PTHR28071">
    <property type="entry name" value="REDOX PROTEIN FMP46, MITOCHONDRIAL-RELATED"/>
    <property type="match status" value="1"/>
</dbReference>
<keyword evidence="8" id="KW-1185">Reference proteome</keyword>
<gene>
    <name evidence="7" type="ORF">TWF481_008615</name>
</gene>
<evidence type="ECO:0000256" key="6">
    <source>
        <dbReference type="ARBA" id="ARBA00023128"/>
    </source>
</evidence>
<evidence type="ECO:0000256" key="5">
    <source>
        <dbReference type="ARBA" id="ARBA00023002"/>
    </source>
</evidence>
<comment type="function">
    <text evidence="1">Putative mitochondrial redox protein which could be involved in the reduction of small toxic molecules.</text>
</comment>
<evidence type="ECO:0000256" key="4">
    <source>
        <dbReference type="ARBA" id="ARBA00022946"/>
    </source>
</evidence>
<dbReference type="SUPFAM" id="SSF52833">
    <property type="entry name" value="Thioredoxin-like"/>
    <property type="match status" value="1"/>
</dbReference>
<dbReference type="AlphaFoldDB" id="A0AAV9W9N7"/>
<evidence type="ECO:0000313" key="7">
    <source>
        <dbReference type="EMBL" id="KAK6503602.1"/>
    </source>
</evidence>
<protein>
    <recommendedName>
        <fullName evidence="9">Thioredoxin-like protein</fullName>
    </recommendedName>
</protein>
<comment type="subcellular location">
    <subcellularLocation>
        <location evidence="2">Mitochondrion</location>
    </subcellularLocation>
</comment>
<dbReference type="Gene3D" id="3.40.30.10">
    <property type="entry name" value="Glutaredoxin"/>
    <property type="match status" value="1"/>
</dbReference>
<comment type="caution">
    <text evidence="7">The sequence shown here is derived from an EMBL/GenBank/DDBJ whole genome shotgun (WGS) entry which is preliminary data.</text>
</comment>
<proteinExistence type="inferred from homology"/>
<evidence type="ECO:0008006" key="9">
    <source>
        <dbReference type="Google" id="ProtNLM"/>
    </source>
</evidence>
<dbReference type="GO" id="GO:0005739">
    <property type="term" value="C:mitochondrion"/>
    <property type="evidence" value="ECO:0007669"/>
    <property type="project" value="UniProtKB-SubCell"/>
</dbReference>
<name>A0AAV9W9N7_9PEZI</name>
<evidence type="ECO:0000256" key="2">
    <source>
        <dbReference type="ARBA" id="ARBA00004173"/>
    </source>
</evidence>
<keyword evidence="6" id="KW-0496">Mitochondrion</keyword>
<accession>A0AAV9W9N7</accession>
<keyword evidence="4" id="KW-0809">Transit peptide</keyword>
<dbReference type="PANTHER" id="PTHR28071:SF1">
    <property type="entry name" value="REDOX PROTEIN FMP46, MITOCHONDRIAL-RELATED"/>
    <property type="match status" value="1"/>
</dbReference>
<organism evidence="7 8">
    <name type="scientific">Arthrobotrys musiformis</name>
    <dbReference type="NCBI Taxonomy" id="47236"/>
    <lineage>
        <taxon>Eukaryota</taxon>
        <taxon>Fungi</taxon>
        <taxon>Dikarya</taxon>
        <taxon>Ascomycota</taxon>
        <taxon>Pezizomycotina</taxon>
        <taxon>Orbiliomycetes</taxon>
        <taxon>Orbiliales</taxon>
        <taxon>Orbiliaceae</taxon>
        <taxon>Arthrobotrys</taxon>
    </lineage>
</organism>
<sequence>MFRFHKTLDVLTLFHSSRSEASNRVLSALKTANTAAEESSVAPSTNGNTNGGNSKQIFELDIVEGPMTTTQLRSILDYVGENKVGDIVEGARGVHDAMKILEGAKGVDAVKRPIVVDWNNGRVVLGEKQSALQQLVDSLPKS</sequence>
<keyword evidence="5" id="KW-0560">Oxidoreductase</keyword>
<evidence type="ECO:0000256" key="3">
    <source>
        <dbReference type="ARBA" id="ARBA00009734"/>
    </source>
</evidence>
<comment type="similarity">
    <text evidence="3">Belongs to the FMP46 family.</text>
</comment>
<dbReference type="InterPro" id="IPR036249">
    <property type="entry name" value="Thioredoxin-like_sf"/>
</dbReference>
<dbReference type="EMBL" id="JAVHJL010000005">
    <property type="protein sequence ID" value="KAK6503602.1"/>
    <property type="molecule type" value="Genomic_DNA"/>
</dbReference>
<evidence type="ECO:0000313" key="8">
    <source>
        <dbReference type="Proteomes" id="UP001370758"/>
    </source>
</evidence>
<dbReference type="Proteomes" id="UP001370758">
    <property type="component" value="Unassembled WGS sequence"/>
</dbReference>